<dbReference type="Proteomes" id="UP000007264">
    <property type="component" value="Unassembled WGS sequence"/>
</dbReference>
<organism evidence="15 16">
    <name type="scientific">Coccomyxa subellipsoidea (strain C-169)</name>
    <name type="common">Green microalga</name>
    <dbReference type="NCBI Taxonomy" id="574566"/>
    <lineage>
        <taxon>Eukaryota</taxon>
        <taxon>Viridiplantae</taxon>
        <taxon>Chlorophyta</taxon>
        <taxon>core chlorophytes</taxon>
        <taxon>Trebouxiophyceae</taxon>
        <taxon>Trebouxiophyceae incertae sedis</taxon>
        <taxon>Coccomyxaceae</taxon>
        <taxon>Coccomyxa</taxon>
        <taxon>Coccomyxa subellipsoidea</taxon>
    </lineage>
</organism>
<keyword evidence="8 11" id="KW-0324">Glycolysis</keyword>
<dbReference type="GO" id="GO:0001678">
    <property type="term" value="P:intracellular glucose homeostasis"/>
    <property type="evidence" value="ECO:0007669"/>
    <property type="project" value="InterPro"/>
</dbReference>
<dbReference type="PANTHER" id="PTHR19443:SF16">
    <property type="entry name" value="HEXOKINASE TYPE 1-RELATED"/>
    <property type="match status" value="1"/>
</dbReference>
<dbReference type="InterPro" id="IPR022673">
    <property type="entry name" value="Hexokinase_C"/>
</dbReference>
<name>I0YRS5_COCSC</name>
<dbReference type="GO" id="GO:0005829">
    <property type="term" value="C:cytosol"/>
    <property type="evidence" value="ECO:0007669"/>
    <property type="project" value="TreeGrafter"/>
</dbReference>
<dbReference type="GO" id="GO:0004340">
    <property type="term" value="F:glucokinase activity"/>
    <property type="evidence" value="ECO:0007669"/>
    <property type="project" value="TreeGrafter"/>
</dbReference>
<dbReference type="RefSeq" id="XP_005645638.1">
    <property type="nucleotide sequence ID" value="XM_005645581.1"/>
</dbReference>
<evidence type="ECO:0000256" key="6">
    <source>
        <dbReference type="ARBA" id="ARBA00022777"/>
    </source>
</evidence>
<comment type="pathway">
    <text evidence="1">Carbohydrate degradation; glycolysis; D-glyceraldehyde 3-phosphate and glycerone phosphate from D-glucose: step 1/4.</text>
</comment>
<evidence type="ECO:0000256" key="2">
    <source>
        <dbReference type="ARBA" id="ARBA00005028"/>
    </source>
</evidence>
<evidence type="ECO:0000256" key="3">
    <source>
        <dbReference type="ARBA" id="ARBA00009225"/>
    </source>
</evidence>
<keyword evidence="6 11" id="KW-0418">Kinase</keyword>
<comment type="catalytic activity">
    <reaction evidence="9">
        <text>a D-hexose + ATP = a D-hexose 6-phosphate + ADP + H(+)</text>
        <dbReference type="Rhea" id="RHEA:22740"/>
        <dbReference type="ChEBI" id="CHEBI:4194"/>
        <dbReference type="ChEBI" id="CHEBI:15378"/>
        <dbReference type="ChEBI" id="CHEBI:30616"/>
        <dbReference type="ChEBI" id="CHEBI:229467"/>
        <dbReference type="ChEBI" id="CHEBI:456216"/>
        <dbReference type="EC" id="2.7.1.1"/>
    </reaction>
    <physiologicalReaction direction="left-to-right" evidence="9">
        <dbReference type="Rhea" id="RHEA:22741"/>
    </physiologicalReaction>
</comment>
<dbReference type="Pfam" id="PF00349">
    <property type="entry name" value="Hexokinase_1"/>
    <property type="match status" value="1"/>
</dbReference>
<keyword evidence="16" id="KW-1185">Reference proteome</keyword>
<evidence type="ECO:0000259" key="13">
    <source>
        <dbReference type="Pfam" id="PF00349"/>
    </source>
</evidence>
<dbReference type="GO" id="GO:0006096">
    <property type="term" value="P:glycolytic process"/>
    <property type="evidence" value="ECO:0007669"/>
    <property type="project" value="UniProtKB-UniPathway"/>
</dbReference>
<dbReference type="Gene3D" id="3.30.420.40">
    <property type="match status" value="1"/>
</dbReference>
<feature type="domain" description="Hexokinase C-terminal" evidence="14">
    <location>
        <begin position="275"/>
        <end position="520"/>
    </location>
</feature>
<feature type="domain" description="Hexokinase N-terminal" evidence="13">
    <location>
        <begin position="72"/>
        <end position="267"/>
    </location>
</feature>
<dbReference type="GO" id="GO:0005524">
    <property type="term" value="F:ATP binding"/>
    <property type="evidence" value="ECO:0007669"/>
    <property type="project" value="UniProtKB-UniRule"/>
</dbReference>
<dbReference type="InterPro" id="IPR001312">
    <property type="entry name" value="Hexokinase"/>
</dbReference>
<dbReference type="eggNOG" id="KOG1369">
    <property type="taxonomic scope" value="Eukaryota"/>
</dbReference>
<evidence type="ECO:0000256" key="1">
    <source>
        <dbReference type="ARBA" id="ARBA00004888"/>
    </source>
</evidence>
<dbReference type="EC" id="2.7.1.-" evidence="11"/>
<evidence type="ECO:0000313" key="16">
    <source>
        <dbReference type="Proteomes" id="UP000007264"/>
    </source>
</evidence>
<dbReference type="InterPro" id="IPR022672">
    <property type="entry name" value="Hexokinase_N"/>
</dbReference>
<comment type="pathway">
    <text evidence="2">Carbohydrate metabolism; hexose metabolism.</text>
</comment>
<comment type="caution">
    <text evidence="15">The sequence shown here is derived from an EMBL/GenBank/DDBJ whole genome shotgun (WGS) entry which is preliminary data.</text>
</comment>
<dbReference type="Gene3D" id="3.40.367.20">
    <property type="match status" value="1"/>
</dbReference>
<keyword evidence="7 11" id="KW-0067">ATP-binding</keyword>
<evidence type="ECO:0000256" key="11">
    <source>
        <dbReference type="RuleBase" id="RU362007"/>
    </source>
</evidence>
<accession>I0YRS5</accession>
<dbReference type="UniPathway" id="UPA00109">
    <property type="reaction ID" value="UER00180"/>
</dbReference>
<comment type="similarity">
    <text evidence="3 11">Belongs to the hexokinase family.</text>
</comment>
<gene>
    <name evidence="15" type="ORF">COCSUDRAFT_24901</name>
</gene>
<dbReference type="PANTHER" id="PTHR19443">
    <property type="entry name" value="HEXOKINASE"/>
    <property type="match status" value="1"/>
</dbReference>
<proteinExistence type="inferred from homology"/>
<comment type="catalytic activity">
    <reaction evidence="10">
        <text>D-fructose + ATP = D-fructose 6-phosphate + ADP + H(+)</text>
        <dbReference type="Rhea" id="RHEA:16125"/>
        <dbReference type="ChEBI" id="CHEBI:15378"/>
        <dbReference type="ChEBI" id="CHEBI:30616"/>
        <dbReference type="ChEBI" id="CHEBI:37721"/>
        <dbReference type="ChEBI" id="CHEBI:61527"/>
        <dbReference type="ChEBI" id="CHEBI:456216"/>
        <dbReference type="EC" id="2.7.1.1"/>
    </reaction>
    <physiologicalReaction direction="left-to-right" evidence="10">
        <dbReference type="Rhea" id="RHEA:16126"/>
    </physiologicalReaction>
</comment>
<evidence type="ECO:0000256" key="7">
    <source>
        <dbReference type="ARBA" id="ARBA00022840"/>
    </source>
</evidence>
<protein>
    <recommendedName>
        <fullName evidence="11">Phosphotransferase</fullName>
        <ecNumber evidence="11">2.7.1.-</ecNumber>
    </recommendedName>
</protein>
<evidence type="ECO:0000256" key="12">
    <source>
        <dbReference type="SAM" id="MobiDB-lite"/>
    </source>
</evidence>
<evidence type="ECO:0000256" key="10">
    <source>
        <dbReference type="ARBA" id="ARBA00047905"/>
    </source>
</evidence>
<dbReference type="OrthoDB" id="419537at2759"/>
<dbReference type="UniPathway" id="UPA00242"/>
<keyword evidence="4 11" id="KW-0808">Transferase</keyword>
<dbReference type="GeneID" id="17039277"/>
<evidence type="ECO:0000313" key="15">
    <source>
        <dbReference type="EMBL" id="EIE21094.1"/>
    </source>
</evidence>
<dbReference type="EMBL" id="AGSI01000013">
    <property type="protein sequence ID" value="EIE21094.1"/>
    <property type="molecule type" value="Genomic_DNA"/>
</dbReference>
<feature type="region of interest" description="Disordered" evidence="12">
    <location>
        <begin position="528"/>
        <end position="559"/>
    </location>
</feature>
<dbReference type="InterPro" id="IPR043129">
    <property type="entry name" value="ATPase_NBD"/>
</dbReference>
<dbReference type="AlphaFoldDB" id="I0YRS5"/>
<dbReference type="STRING" id="574566.I0YRS5"/>
<reference evidence="15 16" key="1">
    <citation type="journal article" date="2012" name="Genome Biol.">
        <title>The genome of the polar eukaryotic microalga coccomyxa subellipsoidea reveals traits of cold adaptation.</title>
        <authorList>
            <person name="Blanc G."/>
            <person name="Agarkova I."/>
            <person name="Grimwood J."/>
            <person name="Kuo A."/>
            <person name="Brueggeman A."/>
            <person name="Dunigan D."/>
            <person name="Gurnon J."/>
            <person name="Ladunga I."/>
            <person name="Lindquist E."/>
            <person name="Lucas S."/>
            <person name="Pangilinan J."/>
            <person name="Proschold T."/>
            <person name="Salamov A."/>
            <person name="Schmutz J."/>
            <person name="Weeks D."/>
            <person name="Yamada T."/>
            <person name="Claverie J.M."/>
            <person name="Grigoriev I."/>
            <person name="Van Etten J."/>
            <person name="Lomsadze A."/>
            <person name="Borodovsky M."/>
        </authorList>
    </citation>
    <scope>NUCLEOTIDE SEQUENCE [LARGE SCALE GENOMIC DNA]</scope>
    <source>
        <strain evidence="15 16">C-169</strain>
    </source>
</reference>
<sequence length="559" mass="61772">MWSAVGRLPLPSFPQTQIGSIRCRSSWCLAHGSCSSRHKINYIQQRPRGHIIVRCFSQRLSVMDVERRDAEIKKYWDRLHLSPEALKQLANAFQDELEAGLEQKSSLLMIPTMVDMLPQGHECGDYYAIDLGGTNLRVLYTRLGKGPKEVEAEAINSAPIPPEMQSCPVEELMDYVAGHLIDWSEQHHCSIREREVPIIGFCFSFPVEQTAVDAGTLLRWTKGYTNPGAVGKDPAKLLHEAFKRRGVNVHIGALLNDTVGTLAAARYVDGQDTIAAMIMGTGTNACYMELLGRITKWLPHYRPRTSDMVVNIEWPGFQAAELPILEEDRHLDEESNNPGQQRFEKLTAGLYMGDIARRIILRAAEERELFDGRVPEGLRTMETFPTKFVGIAAQDDTPDLSRTAGVLHRAFGFDPDSISPQDRKEVKEICAMVTVRSARLVAAAVCGIMRHLGRDVGDPAGGAPPRTCIAVDGGIFVRYGFYRELLKQGVRDILGDAVADQFELRVVAGGSAFGAACVAAASHSYMRGVGQDEGRPSPPPRRFPPRRPSAVSLQDLAGQ</sequence>
<dbReference type="CDD" id="cd24020">
    <property type="entry name" value="ASKHA_NBD_HK_plant"/>
    <property type="match status" value="1"/>
</dbReference>
<dbReference type="GO" id="GO:0005739">
    <property type="term" value="C:mitochondrion"/>
    <property type="evidence" value="ECO:0007669"/>
    <property type="project" value="TreeGrafter"/>
</dbReference>
<dbReference type="GO" id="GO:0006006">
    <property type="term" value="P:glucose metabolic process"/>
    <property type="evidence" value="ECO:0007669"/>
    <property type="project" value="TreeGrafter"/>
</dbReference>
<evidence type="ECO:0000259" key="14">
    <source>
        <dbReference type="Pfam" id="PF03727"/>
    </source>
</evidence>
<dbReference type="PRINTS" id="PR00475">
    <property type="entry name" value="HEXOKINASE"/>
</dbReference>
<dbReference type="PROSITE" id="PS51748">
    <property type="entry name" value="HEXOKINASE_2"/>
    <property type="match status" value="1"/>
</dbReference>
<evidence type="ECO:0000256" key="5">
    <source>
        <dbReference type="ARBA" id="ARBA00022741"/>
    </source>
</evidence>
<dbReference type="SUPFAM" id="SSF53067">
    <property type="entry name" value="Actin-like ATPase domain"/>
    <property type="match status" value="2"/>
</dbReference>
<dbReference type="GO" id="GO:0008865">
    <property type="term" value="F:fructokinase activity"/>
    <property type="evidence" value="ECO:0007669"/>
    <property type="project" value="TreeGrafter"/>
</dbReference>
<evidence type="ECO:0000256" key="8">
    <source>
        <dbReference type="ARBA" id="ARBA00023152"/>
    </source>
</evidence>
<dbReference type="GO" id="GO:0005536">
    <property type="term" value="F:D-glucose binding"/>
    <property type="evidence" value="ECO:0007669"/>
    <property type="project" value="InterPro"/>
</dbReference>
<keyword evidence="5 11" id="KW-0547">Nucleotide-binding</keyword>
<evidence type="ECO:0000256" key="4">
    <source>
        <dbReference type="ARBA" id="ARBA00022679"/>
    </source>
</evidence>
<evidence type="ECO:0000256" key="9">
    <source>
        <dbReference type="ARBA" id="ARBA00044613"/>
    </source>
</evidence>
<dbReference type="Pfam" id="PF03727">
    <property type="entry name" value="Hexokinase_2"/>
    <property type="match status" value="1"/>
</dbReference>
<dbReference type="KEGG" id="csl:COCSUDRAFT_24901"/>